<dbReference type="OrthoDB" id="9812349at2"/>
<dbReference type="PANTHER" id="PTHR34980">
    <property type="entry name" value="INNER MEMBRANE PROTEIN-RELATED-RELATED"/>
    <property type="match status" value="1"/>
</dbReference>
<name>T0I3C6_9SPHN</name>
<accession>T0I3C6</accession>
<organism evidence="2 3">
    <name type="scientific">Novosphingobium lindaniclasticum LE124</name>
    <dbReference type="NCBI Taxonomy" id="1096930"/>
    <lineage>
        <taxon>Bacteria</taxon>
        <taxon>Pseudomonadati</taxon>
        <taxon>Pseudomonadota</taxon>
        <taxon>Alphaproteobacteria</taxon>
        <taxon>Sphingomonadales</taxon>
        <taxon>Sphingomonadaceae</taxon>
        <taxon>Novosphingobium</taxon>
    </lineage>
</organism>
<dbReference type="PATRIC" id="fig|1096930.3.peg.657"/>
<keyword evidence="1" id="KW-1133">Transmembrane helix</keyword>
<dbReference type="InterPro" id="IPR008523">
    <property type="entry name" value="DUF805"/>
</dbReference>
<dbReference type="RefSeq" id="WP_021232635.1">
    <property type="nucleotide sequence ID" value="NZ_ATHL01000028.1"/>
</dbReference>
<feature type="transmembrane region" description="Helical" evidence="1">
    <location>
        <begin position="82"/>
        <end position="101"/>
    </location>
</feature>
<proteinExistence type="predicted"/>
<dbReference type="Proteomes" id="UP000015527">
    <property type="component" value="Unassembled WGS sequence"/>
</dbReference>
<keyword evidence="1" id="KW-0472">Membrane</keyword>
<feature type="transmembrane region" description="Helical" evidence="1">
    <location>
        <begin position="24"/>
        <end position="43"/>
    </location>
</feature>
<dbReference type="Pfam" id="PF05656">
    <property type="entry name" value="DUF805"/>
    <property type="match status" value="1"/>
</dbReference>
<gene>
    <name evidence="2" type="ORF">L284_03320</name>
</gene>
<comment type="caution">
    <text evidence="2">The sequence shown here is derived from an EMBL/GenBank/DDBJ whole genome shotgun (WGS) entry which is preliminary data.</text>
</comment>
<evidence type="ECO:0008006" key="4">
    <source>
        <dbReference type="Google" id="ProtNLM"/>
    </source>
</evidence>
<dbReference type="PANTHER" id="PTHR34980:SF2">
    <property type="entry name" value="INNER MEMBRANE PROTEIN YHAH-RELATED"/>
    <property type="match status" value="1"/>
</dbReference>
<sequence length="194" mass="21325">MLGSIKYNLTNLLNFKGRDARQTFWFYVLFLIVIQYAVGMVIAMPMMGGIMKSAFIAAQQGVTGDDMNAQVMSQMAGYMRTSMTLSTLVSLTAGLLLLAAFARRLHDSGRPGWISAVTFLLSLSSKAIVWSRMDEIVSTMQRVSADNLETAFAMQSKMVAASLLGYLAILIVIIFGVWPSSPGRNRYGEAPVRF</sequence>
<dbReference type="EMBL" id="ATHL01000028">
    <property type="protein sequence ID" value="EQB18903.1"/>
    <property type="molecule type" value="Genomic_DNA"/>
</dbReference>
<keyword evidence="3" id="KW-1185">Reference proteome</keyword>
<protein>
    <recommendedName>
        <fullName evidence="4">DUF805 domain-containing protein</fullName>
    </recommendedName>
</protein>
<evidence type="ECO:0000313" key="3">
    <source>
        <dbReference type="Proteomes" id="UP000015527"/>
    </source>
</evidence>
<dbReference type="AlphaFoldDB" id="T0I3C6"/>
<evidence type="ECO:0000313" key="2">
    <source>
        <dbReference type="EMBL" id="EQB18903.1"/>
    </source>
</evidence>
<dbReference type="GO" id="GO:0005886">
    <property type="term" value="C:plasma membrane"/>
    <property type="evidence" value="ECO:0007669"/>
    <property type="project" value="TreeGrafter"/>
</dbReference>
<dbReference type="eggNOG" id="COG3152">
    <property type="taxonomic scope" value="Bacteria"/>
</dbReference>
<evidence type="ECO:0000256" key="1">
    <source>
        <dbReference type="SAM" id="Phobius"/>
    </source>
</evidence>
<reference evidence="2 3" key="1">
    <citation type="journal article" date="2013" name="Genome Announc.">
        <title>Genome Sequence of Novosphingobium lindaniclasticum LE124T, Isolated from a Hexachlorocyclohexane Dumpsite.</title>
        <authorList>
            <person name="Saxena A."/>
            <person name="Nayyar N."/>
            <person name="Sangwan N."/>
            <person name="Kumari R."/>
            <person name="Khurana J.P."/>
            <person name="Lal R."/>
        </authorList>
    </citation>
    <scope>NUCLEOTIDE SEQUENCE [LARGE SCALE GENOMIC DNA]</scope>
    <source>
        <strain evidence="2 3">LE124</strain>
    </source>
</reference>
<feature type="transmembrane region" description="Helical" evidence="1">
    <location>
        <begin position="158"/>
        <end position="178"/>
    </location>
</feature>
<keyword evidence="1" id="KW-0812">Transmembrane</keyword>